<dbReference type="InterPro" id="IPR013087">
    <property type="entry name" value="Znf_C2H2_type"/>
</dbReference>
<dbReference type="Gene3D" id="3.30.160.60">
    <property type="entry name" value="Classic Zinc Finger"/>
    <property type="match status" value="1"/>
</dbReference>
<evidence type="ECO:0000256" key="1">
    <source>
        <dbReference type="SAM" id="MobiDB-lite"/>
    </source>
</evidence>
<gene>
    <name evidence="2" type="ORF">PACLA_8A053921</name>
</gene>
<dbReference type="SMART" id="SM00355">
    <property type="entry name" value="ZnF_C2H2"/>
    <property type="match status" value="2"/>
</dbReference>
<dbReference type="AlphaFoldDB" id="A0A6S7KJB5"/>
<reference evidence="2" key="1">
    <citation type="submission" date="2020-04" db="EMBL/GenBank/DDBJ databases">
        <authorList>
            <person name="Alioto T."/>
            <person name="Alioto T."/>
            <person name="Gomez Garrido J."/>
        </authorList>
    </citation>
    <scope>NUCLEOTIDE SEQUENCE</scope>
    <source>
        <strain evidence="2">A484AB</strain>
    </source>
</reference>
<sequence>MEENVYTTWESVLDTLSPTELERLENNAILECAIRDDLFEHLTASHWQSIDAAIRENIGYRCEECEKVYRHLPNLSRHKRLHHGLASDGRRNKREIDETEQTTNKRPRADQTCDQEGNGQPADEDPINEEGGDLSEDDVSDDPPKWNVELEELLRRYEPLINVGHRIHPRQAIYNFRVDDNFVFDQLVDELRNIYRQHRNAFKINLNFSFVLRNIETGELRFFYASNNTAMLDRPMLIHDNASFRDFIEVLRTLDILEWVRNHRPNSKWVFFKLVQTLLTVTRLNFPIGSGIELPHYITANEAIEISLAPEDFDGVDISDLYIAEELFQVSIEVYSIDEHGQAFCIRRSAKDFPQMYVNRYENHFSFIGDIKAYCDCFVCTKCDKIFNTPYRLHRHERTCDTNVKHKLPGGTFRVNKTVFEELEDLGFEFEPSDKFHPYFSTWDLESFQVESSNEAEEHRALQWLSEHVPASISVASNVPGYESVKCFVTTGDEKRLVSDFVDYLLEISDLSYRLLREKYEDVFSQLEIMIRNLPEDDEKGRADILKLKKRFDLFLFEFAVVGFNASRYDINAIRKSFFKILQSVESEEDLETNGIDFVVKRNNAYMCLKTARLKFVDICNYLAPGYSYADFLKAYGCSAQKGFFPYEWFDNVEKLEFDRLPPHEAFFSALKNANITVEEVLLCDM</sequence>
<dbReference type="PANTHER" id="PTHR33206">
    <property type="entry name" value="PROTEIN CBG10425"/>
    <property type="match status" value="1"/>
</dbReference>
<dbReference type="OrthoDB" id="5988713at2759"/>
<dbReference type="PROSITE" id="PS00028">
    <property type="entry name" value="ZINC_FINGER_C2H2_1"/>
    <property type="match status" value="1"/>
</dbReference>
<evidence type="ECO:0000313" key="3">
    <source>
        <dbReference type="Proteomes" id="UP001152795"/>
    </source>
</evidence>
<dbReference type="Pfam" id="PF00096">
    <property type="entry name" value="zf-C2H2"/>
    <property type="match status" value="2"/>
</dbReference>
<dbReference type="InterPro" id="IPR036236">
    <property type="entry name" value="Znf_C2H2_sf"/>
</dbReference>
<dbReference type="SUPFAM" id="SSF57667">
    <property type="entry name" value="beta-beta-alpha zinc fingers"/>
    <property type="match status" value="1"/>
</dbReference>
<dbReference type="PROSITE" id="PS50157">
    <property type="entry name" value="ZINC_FINGER_C2H2_2"/>
    <property type="match status" value="2"/>
</dbReference>
<keyword evidence="3" id="KW-1185">Reference proteome</keyword>
<proteinExistence type="predicted"/>
<dbReference type="EMBL" id="CACRXK020029673">
    <property type="protein sequence ID" value="CAB4042200.1"/>
    <property type="molecule type" value="Genomic_DNA"/>
</dbReference>
<feature type="region of interest" description="Disordered" evidence="1">
    <location>
        <begin position="80"/>
        <end position="144"/>
    </location>
</feature>
<protein>
    <submittedName>
        <fullName evidence="2">Zinc finger B385R</fullName>
    </submittedName>
</protein>
<name>A0A6S7KJB5_PARCT</name>
<feature type="compositionally biased region" description="Acidic residues" evidence="1">
    <location>
        <begin position="122"/>
        <end position="141"/>
    </location>
</feature>
<feature type="non-terminal residue" evidence="2">
    <location>
        <position position="686"/>
    </location>
</feature>
<accession>A0A6S7KJB5</accession>
<comment type="caution">
    <text evidence="2">The sequence shown here is derived from an EMBL/GenBank/DDBJ whole genome shotgun (WGS) entry which is preliminary data.</text>
</comment>
<dbReference type="PANTHER" id="PTHR33206:SF1">
    <property type="entry name" value="DNA-DIRECTED DNA POLYMERASE"/>
    <property type="match status" value="1"/>
</dbReference>
<organism evidence="2 3">
    <name type="scientific">Paramuricea clavata</name>
    <name type="common">Red gorgonian</name>
    <name type="synonym">Violescent sea-whip</name>
    <dbReference type="NCBI Taxonomy" id="317549"/>
    <lineage>
        <taxon>Eukaryota</taxon>
        <taxon>Metazoa</taxon>
        <taxon>Cnidaria</taxon>
        <taxon>Anthozoa</taxon>
        <taxon>Octocorallia</taxon>
        <taxon>Malacalcyonacea</taxon>
        <taxon>Plexauridae</taxon>
        <taxon>Paramuricea</taxon>
    </lineage>
</organism>
<dbReference type="Proteomes" id="UP001152795">
    <property type="component" value="Unassembled WGS sequence"/>
</dbReference>
<evidence type="ECO:0000313" key="2">
    <source>
        <dbReference type="EMBL" id="CAB4042200.1"/>
    </source>
</evidence>